<evidence type="ECO:0000256" key="2">
    <source>
        <dbReference type="SAM" id="SignalP"/>
    </source>
</evidence>
<feature type="signal peptide" evidence="2">
    <location>
        <begin position="1"/>
        <end position="24"/>
    </location>
</feature>
<protein>
    <submittedName>
        <fullName evidence="3">Tripartite-type tricarboxylate transporter receptor subunit TctC</fullName>
    </submittedName>
</protein>
<proteinExistence type="inferred from homology"/>
<dbReference type="PANTHER" id="PTHR42928">
    <property type="entry name" value="TRICARBOXYLATE-BINDING PROTEIN"/>
    <property type="match status" value="1"/>
</dbReference>
<sequence length="327" mass="33315">MKFHRRSTLALGLAGLSAPGLVQAQGSSGWRPARPVRLIVPAAPGGSNDILARIIAEPASQILGQPVLIENRAGAGSVIGTEAAARAPADGHTVLINSSLATLPAVVANLPYDTMGDFEGVAVAGFSPHLLVVNAAVQARTAQEFLALLRANPGRLNYASAGPGSGPHIGGLVLMARMNVQAETVHYRGGGPGIAALVSGEAHFGTPTMASAIAQVRGGALRALAVLAEEPSPALPGVPSAPQAGMPGVIHEEFFPILAPKRTPPAALAALSEAFRQAIHRSAERVNDMTGVAARPGFETSAQVMALVQSGVENYTRLLRAAGVQPA</sequence>
<feature type="chain" id="PRO_5032599969" evidence="2">
    <location>
        <begin position="25"/>
        <end position="327"/>
    </location>
</feature>
<dbReference type="InterPro" id="IPR042100">
    <property type="entry name" value="Bug_dom1"/>
</dbReference>
<evidence type="ECO:0000313" key="4">
    <source>
        <dbReference type="Proteomes" id="UP000553193"/>
    </source>
</evidence>
<dbReference type="Proteomes" id="UP000553193">
    <property type="component" value="Unassembled WGS sequence"/>
</dbReference>
<evidence type="ECO:0000256" key="1">
    <source>
        <dbReference type="ARBA" id="ARBA00006987"/>
    </source>
</evidence>
<organism evidence="3 4">
    <name type="scientific">Roseococcus suduntuyensis</name>
    <dbReference type="NCBI Taxonomy" id="455361"/>
    <lineage>
        <taxon>Bacteria</taxon>
        <taxon>Pseudomonadati</taxon>
        <taxon>Pseudomonadota</taxon>
        <taxon>Alphaproteobacteria</taxon>
        <taxon>Acetobacterales</taxon>
        <taxon>Roseomonadaceae</taxon>
        <taxon>Roseococcus</taxon>
    </lineage>
</organism>
<keyword evidence="3" id="KW-0675">Receptor</keyword>
<dbReference type="AlphaFoldDB" id="A0A840AEW0"/>
<dbReference type="CDD" id="cd07012">
    <property type="entry name" value="PBP2_Bug_TTT"/>
    <property type="match status" value="1"/>
</dbReference>
<accession>A0A840AEW0</accession>
<gene>
    <name evidence="3" type="ORF">GGQ83_003639</name>
</gene>
<comment type="caution">
    <text evidence="3">The sequence shown here is derived from an EMBL/GenBank/DDBJ whole genome shotgun (WGS) entry which is preliminary data.</text>
</comment>
<keyword evidence="2" id="KW-0732">Signal</keyword>
<dbReference type="InterPro" id="IPR005064">
    <property type="entry name" value="BUG"/>
</dbReference>
<dbReference type="PIRSF" id="PIRSF017082">
    <property type="entry name" value="YflP"/>
    <property type="match status" value="1"/>
</dbReference>
<dbReference type="EMBL" id="JACIDJ010000008">
    <property type="protein sequence ID" value="MBB3900169.1"/>
    <property type="molecule type" value="Genomic_DNA"/>
</dbReference>
<name>A0A840AEW0_9PROT</name>
<dbReference type="Gene3D" id="3.40.190.10">
    <property type="entry name" value="Periplasmic binding protein-like II"/>
    <property type="match status" value="1"/>
</dbReference>
<dbReference type="Gene3D" id="3.40.190.150">
    <property type="entry name" value="Bordetella uptake gene, domain 1"/>
    <property type="match status" value="1"/>
</dbReference>
<reference evidence="3 4" key="1">
    <citation type="submission" date="2020-08" db="EMBL/GenBank/DDBJ databases">
        <title>Genomic Encyclopedia of Type Strains, Phase IV (KMG-IV): sequencing the most valuable type-strain genomes for metagenomic binning, comparative biology and taxonomic classification.</title>
        <authorList>
            <person name="Goeker M."/>
        </authorList>
    </citation>
    <scope>NUCLEOTIDE SEQUENCE [LARGE SCALE GENOMIC DNA]</scope>
    <source>
        <strain evidence="3 4">DSM 19979</strain>
    </source>
</reference>
<dbReference type="PANTHER" id="PTHR42928:SF5">
    <property type="entry name" value="BLR1237 PROTEIN"/>
    <property type="match status" value="1"/>
</dbReference>
<comment type="similarity">
    <text evidence="1">Belongs to the UPF0065 (bug) family.</text>
</comment>
<keyword evidence="4" id="KW-1185">Reference proteome</keyword>
<dbReference type="RefSeq" id="WP_184386400.1">
    <property type="nucleotide sequence ID" value="NZ_JACIDJ010000008.1"/>
</dbReference>
<dbReference type="Pfam" id="PF03401">
    <property type="entry name" value="TctC"/>
    <property type="match status" value="1"/>
</dbReference>
<evidence type="ECO:0000313" key="3">
    <source>
        <dbReference type="EMBL" id="MBB3900169.1"/>
    </source>
</evidence>